<reference evidence="1" key="1">
    <citation type="submission" date="2021-01" db="EMBL/GenBank/DDBJ databases">
        <authorList>
            <person name="Sun Q."/>
        </authorList>
    </citation>
    <scope>NUCLEOTIDE SEQUENCE</scope>
    <source>
        <strain evidence="1">YIM B02566</strain>
    </source>
</reference>
<name>A0ACC5R594_9HYPH</name>
<keyword evidence="2" id="KW-1185">Reference proteome</keyword>
<comment type="caution">
    <text evidence="1">The sequence shown here is derived from an EMBL/GenBank/DDBJ whole genome shotgun (WGS) entry which is preliminary data.</text>
</comment>
<accession>A0ACC5R594</accession>
<proteinExistence type="predicted"/>
<dbReference type="Proteomes" id="UP000616151">
    <property type="component" value="Unassembled WGS sequence"/>
</dbReference>
<gene>
    <name evidence="1" type="ORF">JHL16_14340</name>
</gene>
<evidence type="ECO:0000313" key="2">
    <source>
        <dbReference type="Proteomes" id="UP000616151"/>
    </source>
</evidence>
<organism evidence="1 2">
    <name type="scientific">Taklimakanibacter albus</name>
    <dbReference type="NCBI Taxonomy" id="2800327"/>
    <lineage>
        <taxon>Bacteria</taxon>
        <taxon>Pseudomonadati</taxon>
        <taxon>Pseudomonadota</taxon>
        <taxon>Alphaproteobacteria</taxon>
        <taxon>Hyphomicrobiales</taxon>
        <taxon>Aestuariivirgaceae</taxon>
        <taxon>Taklimakanibacter</taxon>
    </lineage>
</organism>
<dbReference type="EMBL" id="JAENHL010000007">
    <property type="protein sequence ID" value="MBK1867533.1"/>
    <property type="molecule type" value="Genomic_DNA"/>
</dbReference>
<sequence length="429" mass="46414">MRQLLTGTYRDPDTGELLHVPMKALVIEPTLAGREAELVKALDLPKPFAILSDDDTHAALAHRVEPALASLGEIIPIRLGKRPHPDDETAARVMRAGERAGSYIAVGSGSICDLAKYSAAKQGKRCAVFGTAPSMNGYTSVNAAITVHGHKKSLAAISPDGVFIDLDVLAKAPKRLIQAGFGDAICRSTAQVDWLLSSRLFGQTYRKAPFAFIADLENQLVADPGALLRGDRAALSCLIRILLLSGFGMTICGGSYPASQGEHLISHHVEMMPPEGWEPALHGEQIAVTTVVMAKLQDQLLARDTPPLLEPSKLSIGALKSHFGDEVGAACWQDIQPKLTDAPRAARLNERLQAIWPVLKSEIELVRRSSGAIDKALAQVEAPRRYPAIGLSRSFFKNAILHAREIRNRYTFLDLAADSGLLEPERLID</sequence>
<evidence type="ECO:0000313" key="1">
    <source>
        <dbReference type="EMBL" id="MBK1867533.1"/>
    </source>
</evidence>
<protein>
    <submittedName>
        <fullName evidence="1">Iron-containing alcohol dehydrogenase</fullName>
    </submittedName>
</protein>